<dbReference type="InterPro" id="IPR006927">
    <property type="entry name" value="DUF639"/>
</dbReference>
<dbReference type="EMBL" id="BTGU01000049">
    <property type="protein sequence ID" value="GMN54158.1"/>
    <property type="molecule type" value="Genomic_DNA"/>
</dbReference>
<evidence type="ECO:0000256" key="1">
    <source>
        <dbReference type="SAM" id="Coils"/>
    </source>
</evidence>
<gene>
    <name evidence="4" type="ORF">TIFTF001_023301</name>
</gene>
<keyword evidence="5" id="KW-1185">Reference proteome</keyword>
<evidence type="ECO:0000313" key="5">
    <source>
        <dbReference type="Proteomes" id="UP001187192"/>
    </source>
</evidence>
<keyword evidence="3" id="KW-1133">Transmembrane helix</keyword>
<protein>
    <submittedName>
        <fullName evidence="4">Uncharacterized protein</fullName>
    </submittedName>
</protein>
<sequence length="684" mass="77668">MATSIKHLSYIANDVVQRCAMKVGSSVEELVEEFESFVWKDYNNNNNGGVNYVYGNGGSYSRKLVEFCSAKALKEFCQNIEEEISDGSFSRFTFDLMLAWEMPTSADEDCHTENVAKEREDRKPLKTTPEQDDIPLFYSDIMPLLVNDEPSVGEDAYVWLASVVPLVADVVNGRFTFETLTAPTRNRLHYPAYDKFLREIDKTVKHLQKQTLPKGVELRDDEFIMHVEGTASSQRVIRHIGGTSWPGRLTLTNYALYFEASRVITYEDALKIDFSKDIERSVKPAATGPWGALLFDKAIVYESSELPEGIVLEFPELTSSTRRDHWLTLTKEIMLLHRFLSTYDVKCPIQAWEMHARTILGVIRLHAAREMLRISPPEPTKFLIFALFDEIAKGDYVIEKLAESLEKVNSGNPCCASSILRWLNVRESMVSNLEVEKVGQESLRGPVDSISSLESAINKAREEEKQIVVAKATTDELKEEGITDSTFLLIELLKPLKYVVSWFQQILMWERPATTLVVIAASLIIVYKEWAGKAIAVFLFWVVVEMIRARQRRMSEKMNEIVVCKASDQSTMESVVSAQHGLRTVYELVQMANIMLLKLQSLFISKTRKHADMVMIALSGLAIIVAVIPIKYIIIGAIFYLFTMTSKISQNSGSSQGNRRFKEWWDSIPVIPVRVVDKADERPT</sequence>
<reference evidence="4" key="1">
    <citation type="submission" date="2023-07" db="EMBL/GenBank/DDBJ databases">
        <title>draft genome sequence of fig (Ficus carica).</title>
        <authorList>
            <person name="Takahashi T."/>
            <person name="Nishimura K."/>
        </authorList>
    </citation>
    <scope>NUCLEOTIDE SEQUENCE</scope>
</reference>
<dbReference type="Proteomes" id="UP001187192">
    <property type="component" value="Unassembled WGS sequence"/>
</dbReference>
<feature type="transmembrane region" description="Helical" evidence="3">
    <location>
        <begin position="614"/>
        <end position="642"/>
    </location>
</feature>
<organism evidence="4 5">
    <name type="scientific">Ficus carica</name>
    <name type="common">Common fig</name>
    <dbReference type="NCBI Taxonomy" id="3494"/>
    <lineage>
        <taxon>Eukaryota</taxon>
        <taxon>Viridiplantae</taxon>
        <taxon>Streptophyta</taxon>
        <taxon>Embryophyta</taxon>
        <taxon>Tracheophyta</taxon>
        <taxon>Spermatophyta</taxon>
        <taxon>Magnoliopsida</taxon>
        <taxon>eudicotyledons</taxon>
        <taxon>Gunneridae</taxon>
        <taxon>Pentapetalae</taxon>
        <taxon>rosids</taxon>
        <taxon>fabids</taxon>
        <taxon>Rosales</taxon>
        <taxon>Moraceae</taxon>
        <taxon>Ficeae</taxon>
        <taxon>Ficus</taxon>
    </lineage>
</organism>
<feature type="compositionally biased region" description="Basic and acidic residues" evidence="2">
    <location>
        <begin position="109"/>
        <end position="124"/>
    </location>
</feature>
<proteinExistence type="predicted"/>
<keyword evidence="1" id="KW-0175">Coiled coil</keyword>
<name>A0AA88DCD2_FICCA</name>
<feature type="coiled-coil region" evidence="1">
    <location>
        <begin position="453"/>
        <end position="480"/>
    </location>
</feature>
<dbReference type="AlphaFoldDB" id="A0AA88DCD2"/>
<evidence type="ECO:0000256" key="2">
    <source>
        <dbReference type="SAM" id="MobiDB-lite"/>
    </source>
</evidence>
<evidence type="ECO:0000313" key="4">
    <source>
        <dbReference type="EMBL" id="GMN54158.1"/>
    </source>
</evidence>
<feature type="transmembrane region" description="Helical" evidence="3">
    <location>
        <begin position="530"/>
        <end position="549"/>
    </location>
</feature>
<dbReference type="PANTHER" id="PTHR31860">
    <property type="entry name" value="HEAT-INDUCIBLE TRANSCRIPTION REPRESSOR (DUF639)-RELATED"/>
    <property type="match status" value="1"/>
</dbReference>
<comment type="caution">
    <text evidence="4">The sequence shown here is derived from an EMBL/GenBank/DDBJ whole genome shotgun (WGS) entry which is preliminary data.</text>
</comment>
<evidence type="ECO:0000256" key="3">
    <source>
        <dbReference type="SAM" id="Phobius"/>
    </source>
</evidence>
<dbReference type="Pfam" id="PF04842">
    <property type="entry name" value="DUF639"/>
    <property type="match status" value="1"/>
</dbReference>
<keyword evidence="3" id="KW-0812">Transmembrane</keyword>
<keyword evidence="3" id="KW-0472">Membrane</keyword>
<accession>A0AA88DCD2</accession>
<dbReference type="PANTHER" id="PTHR31860:SF5">
    <property type="entry name" value="ARGH (DUF639)"/>
    <property type="match status" value="1"/>
</dbReference>
<feature type="region of interest" description="Disordered" evidence="2">
    <location>
        <begin position="109"/>
        <end position="131"/>
    </location>
</feature>